<keyword evidence="3" id="KW-1185">Reference proteome</keyword>
<name>A0A9P7CZ34_9AGAM</name>
<feature type="non-terminal residue" evidence="2">
    <location>
        <position position="81"/>
    </location>
</feature>
<keyword evidence="1" id="KW-0732">Signal</keyword>
<evidence type="ECO:0000256" key="1">
    <source>
        <dbReference type="SAM" id="SignalP"/>
    </source>
</evidence>
<sequence>TLMVLRSCPALSGCVILSFGCLPDADGAAVLSCSQEVRDLVFWPAYLTLMSRPVNKELRDLIAHGASATAYSHRVCDVVCE</sequence>
<dbReference type="EMBL" id="JABBWD010000064">
    <property type="protein sequence ID" value="KAG1770616.1"/>
    <property type="molecule type" value="Genomic_DNA"/>
</dbReference>
<reference evidence="2" key="1">
    <citation type="journal article" date="2020" name="New Phytol.">
        <title>Comparative genomics reveals dynamic genome evolution in host specialist ectomycorrhizal fungi.</title>
        <authorList>
            <person name="Lofgren L.A."/>
            <person name="Nguyen N.H."/>
            <person name="Vilgalys R."/>
            <person name="Ruytinx J."/>
            <person name="Liao H.L."/>
            <person name="Branco S."/>
            <person name="Kuo A."/>
            <person name="LaButti K."/>
            <person name="Lipzen A."/>
            <person name="Andreopoulos W."/>
            <person name="Pangilinan J."/>
            <person name="Riley R."/>
            <person name="Hundley H."/>
            <person name="Na H."/>
            <person name="Barry K."/>
            <person name="Grigoriev I.V."/>
            <person name="Stajich J.E."/>
            <person name="Kennedy P.G."/>
        </authorList>
    </citation>
    <scope>NUCLEOTIDE SEQUENCE</scope>
    <source>
        <strain evidence="2">DOB743</strain>
    </source>
</reference>
<protein>
    <submittedName>
        <fullName evidence="2">Uncharacterized protein</fullName>
    </submittedName>
</protein>
<gene>
    <name evidence="2" type="ORF">EV702DRAFT_1139019</name>
</gene>
<dbReference type="Proteomes" id="UP000714275">
    <property type="component" value="Unassembled WGS sequence"/>
</dbReference>
<evidence type="ECO:0000313" key="3">
    <source>
        <dbReference type="Proteomes" id="UP000714275"/>
    </source>
</evidence>
<feature type="non-terminal residue" evidence="2">
    <location>
        <position position="1"/>
    </location>
</feature>
<proteinExistence type="predicted"/>
<dbReference type="AlphaFoldDB" id="A0A9P7CZ34"/>
<feature type="chain" id="PRO_5040441428" evidence="1">
    <location>
        <begin position="28"/>
        <end position="81"/>
    </location>
</feature>
<accession>A0A9P7CZ34</accession>
<evidence type="ECO:0000313" key="2">
    <source>
        <dbReference type="EMBL" id="KAG1770616.1"/>
    </source>
</evidence>
<organism evidence="2 3">
    <name type="scientific">Suillus placidus</name>
    <dbReference type="NCBI Taxonomy" id="48579"/>
    <lineage>
        <taxon>Eukaryota</taxon>
        <taxon>Fungi</taxon>
        <taxon>Dikarya</taxon>
        <taxon>Basidiomycota</taxon>
        <taxon>Agaricomycotina</taxon>
        <taxon>Agaricomycetes</taxon>
        <taxon>Agaricomycetidae</taxon>
        <taxon>Boletales</taxon>
        <taxon>Suillineae</taxon>
        <taxon>Suillaceae</taxon>
        <taxon>Suillus</taxon>
    </lineage>
</organism>
<comment type="caution">
    <text evidence="2">The sequence shown here is derived from an EMBL/GenBank/DDBJ whole genome shotgun (WGS) entry which is preliminary data.</text>
</comment>
<feature type="signal peptide" evidence="1">
    <location>
        <begin position="1"/>
        <end position="27"/>
    </location>
</feature>